<dbReference type="CDD" id="cd01949">
    <property type="entry name" value="GGDEF"/>
    <property type="match status" value="1"/>
</dbReference>
<dbReference type="OrthoDB" id="56125at2"/>
<evidence type="ECO:0000256" key="2">
    <source>
        <dbReference type="ARBA" id="ARBA00023125"/>
    </source>
</evidence>
<dbReference type="InterPro" id="IPR000160">
    <property type="entry name" value="GGDEF_dom"/>
</dbReference>
<dbReference type="Pfam" id="PF00990">
    <property type="entry name" value="GGDEF"/>
    <property type="match status" value="1"/>
</dbReference>
<evidence type="ECO:0000256" key="4">
    <source>
        <dbReference type="SAM" id="Coils"/>
    </source>
</evidence>
<dbReference type="EMBL" id="QRVK01000040">
    <property type="protein sequence ID" value="RGS38036.1"/>
    <property type="molecule type" value="Genomic_DNA"/>
</dbReference>
<evidence type="ECO:0000256" key="3">
    <source>
        <dbReference type="ARBA" id="ARBA00023163"/>
    </source>
</evidence>
<feature type="coiled-coil region" evidence="4">
    <location>
        <begin position="471"/>
        <end position="498"/>
    </location>
</feature>
<dbReference type="InterPro" id="IPR028082">
    <property type="entry name" value="Peripla_BP_I"/>
</dbReference>
<feature type="domain" description="GGDEF" evidence="5">
    <location>
        <begin position="529"/>
        <end position="663"/>
    </location>
</feature>
<dbReference type="CDD" id="cd06267">
    <property type="entry name" value="PBP1_LacI_sugar_binding-like"/>
    <property type="match status" value="1"/>
</dbReference>
<proteinExistence type="predicted"/>
<keyword evidence="3" id="KW-0804">Transcription</keyword>
<sequence length="663" mass="75207">MSRGIVMKRKTIGVLVGGITDDFTRLLCHGVIERAKTLDVNIVVIPGKFLDREYPETSDIYYEYQYQTLFSYATKENLDGVIVASSCIGCFATKERISEFMKRYLQMPCVIVAADEPDQICVRYDNGAGIREGLNYMIEELGYTRIGMIGGPDSNYDAKERRRTYIDVLEAHGIEFDPGLYVEGNLTSESKEVFRDILDRNPDMQGVFCVNDSCASGFYEELKARGILPGRDISVMGYDDIEWATQIYPTLSTVRADAGKLGSEAVNLMVRLIDGKQVESKILPTEFVRRDSFCKKGGSRKRSKNVIEGYLSMNHMLSEQWEERNKTQFKMKTFIQKVLSFDRGNDRSYGEILGTMDWLDIENAFIFLYKEPIIHLIGEPFELPDQLYLKTKDLKEKVSSVITVNQKVSSSNLYDFESLGVEEAGIYVLLPLYSNEILYGVLLCDLTEGVLVNGEFLGNQVSAAVKMINLLKTNEEIMKRLEESMAILQKNNIMLDNLSKQDPLTGIMNRRGFFDRSLQLLKECEEQKRTATVFYADMNSLKIINDRYGHDEGDFSLKTIGDILIKSVGDNGIVGRIGGDEYCCLVLGLKDSDAADAFAEEVYSSFEEFNEHCDKPYKVSVSLGNCQIVEYNKKGLQNAMTMADEKLYEVKKYRKKDVVKVKN</sequence>
<gene>
    <name evidence="6" type="ORF">DWX94_11950</name>
</gene>
<dbReference type="InterPro" id="IPR043128">
    <property type="entry name" value="Rev_trsase/Diguanyl_cyclase"/>
</dbReference>
<keyword evidence="1" id="KW-0805">Transcription regulation</keyword>
<dbReference type="GO" id="GO:0003700">
    <property type="term" value="F:DNA-binding transcription factor activity"/>
    <property type="evidence" value="ECO:0007669"/>
    <property type="project" value="TreeGrafter"/>
</dbReference>
<reference evidence="6 7" key="1">
    <citation type="submission" date="2018-08" db="EMBL/GenBank/DDBJ databases">
        <title>A genome reference for cultivated species of the human gut microbiota.</title>
        <authorList>
            <person name="Zou Y."/>
            <person name="Xue W."/>
            <person name="Luo G."/>
        </authorList>
    </citation>
    <scope>NUCLEOTIDE SEQUENCE [LARGE SCALE GENOMIC DNA]</scope>
    <source>
        <strain evidence="6 7">AF22-21</strain>
    </source>
</reference>
<name>A0A3R6CT11_9FIRM</name>
<protein>
    <submittedName>
        <fullName evidence="6">GGDEF domain-containing protein</fullName>
    </submittedName>
</protein>
<evidence type="ECO:0000256" key="1">
    <source>
        <dbReference type="ARBA" id="ARBA00023015"/>
    </source>
</evidence>
<dbReference type="GO" id="GO:0000976">
    <property type="term" value="F:transcription cis-regulatory region binding"/>
    <property type="evidence" value="ECO:0007669"/>
    <property type="project" value="TreeGrafter"/>
</dbReference>
<dbReference type="Proteomes" id="UP000283295">
    <property type="component" value="Unassembled WGS sequence"/>
</dbReference>
<dbReference type="SUPFAM" id="SSF53822">
    <property type="entry name" value="Periplasmic binding protein-like I"/>
    <property type="match status" value="1"/>
</dbReference>
<evidence type="ECO:0000313" key="7">
    <source>
        <dbReference type="Proteomes" id="UP000283295"/>
    </source>
</evidence>
<dbReference type="InterPro" id="IPR046335">
    <property type="entry name" value="LacI/GalR-like_sensor"/>
</dbReference>
<dbReference type="NCBIfam" id="TIGR00254">
    <property type="entry name" value="GGDEF"/>
    <property type="match status" value="1"/>
</dbReference>
<dbReference type="PANTHER" id="PTHR30146">
    <property type="entry name" value="LACI-RELATED TRANSCRIPTIONAL REPRESSOR"/>
    <property type="match status" value="1"/>
</dbReference>
<dbReference type="Gene3D" id="3.30.70.270">
    <property type="match status" value="1"/>
</dbReference>
<dbReference type="SUPFAM" id="SSF55073">
    <property type="entry name" value="Nucleotide cyclase"/>
    <property type="match status" value="1"/>
</dbReference>
<dbReference type="Pfam" id="PF13377">
    <property type="entry name" value="Peripla_BP_3"/>
    <property type="match status" value="1"/>
</dbReference>
<keyword evidence="2" id="KW-0238">DNA-binding</keyword>
<dbReference type="PROSITE" id="PS50887">
    <property type="entry name" value="GGDEF"/>
    <property type="match status" value="1"/>
</dbReference>
<comment type="caution">
    <text evidence="6">The sequence shown here is derived from an EMBL/GenBank/DDBJ whole genome shotgun (WGS) entry which is preliminary data.</text>
</comment>
<accession>A0A3R6CT11</accession>
<dbReference type="Gene3D" id="3.40.50.2300">
    <property type="match status" value="2"/>
</dbReference>
<evidence type="ECO:0000313" key="6">
    <source>
        <dbReference type="EMBL" id="RGS38036.1"/>
    </source>
</evidence>
<organism evidence="6 7">
    <name type="scientific">Coprococcus eutactus</name>
    <dbReference type="NCBI Taxonomy" id="33043"/>
    <lineage>
        <taxon>Bacteria</taxon>
        <taxon>Bacillati</taxon>
        <taxon>Bacillota</taxon>
        <taxon>Clostridia</taxon>
        <taxon>Lachnospirales</taxon>
        <taxon>Lachnospiraceae</taxon>
        <taxon>Coprococcus</taxon>
    </lineage>
</organism>
<dbReference type="InterPro" id="IPR029787">
    <property type="entry name" value="Nucleotide_cyclase"/>
</dbReference>
<dbReference type="SMART" id="SM00267">
    <property type="entry name" value="GGDEF"/>
    <property type="match status" value="1"/>
</dbReference>
<evidence type="ECO:0000259" key="5">
    <source>
        <dbReference type="PROSITE" id="PS50887"/>
    </source>
</evidence>
<dbReference type="AlphaFoldDB" id="A0A3R6CT11"/>
<dbReference type="PANTHER" id="PTHR30146:SF24">
    <property type="entry name" value="XYLOSE OPERON REGULATORY PROTEIN"/>
    <property type="match status" value="1"/>
</dbReference>
<keyword evidence="4" id="KW-0175">Coiled coil</keyword>